<sequence>MAMGGSSFRFPAVVFSSFSSLISAASTPLTLTGFRKTREDTEPRRTLTVSIIEEFVSRVDATGADCAPLTADCCRPSVSVSNVRGPDPRSRSRSMYRRSTSTLT</sequence>
<accession>A0A7S2RQW6</accession>
<keyword evidence="2" id="KW-0732">Signal</keyword>
<dbReference type="AlphaFoldDB" id="A0A7S2RQW6"/>
<evidence type="ECO:0000256" key="1">
    <source>
        <dbReference type="SAM" id="MobiDB-lite"/>
    </source>
</evidence>
<dbReference type="EMBL" id="HBHJ01010868">
    <property type="protein sequence ID" value="CAD9678239.1"/>
    <property type="molecule type" value="Transcribed_RNA"/>
</dbReference>
<evidence type="ECO:0000256" key="2">
    <source>
        <dbReference type="SAM" id="SignalP"/>
    </source>
</evidence>
<evidence type="ECO:0008006" key="4">
    <source>
        <dbReference type="Google" id="ProtNLM"/>
    </source>
</evidence>
<reference evidence="3" key="1">
    <citation type="submission" date="2021-01" db="EMBL/GenBank/DDBJ databases">
        <authorList>
            <person name="Corre E."/>
            <person name="Pelletier E."/>
            <person name="Niang G."/>
            <person name="Scheremetjew M."/>
            <person name="Finn R."/>
            <person name="Kale V."/>
            <person name="Holt S."/>
            <person name="Cochrane G."/>
            <person name="Meng A."/>
            <person name="Brown T."/>
            <person name="Cohen L."/>
        </authorList>
    </citation>
    <scope>NUCLEOTIDE SEQUENCE</scope>
    <source>
        <strain evidence="3">CCMP1243</strain>
    </source>
</reference>
<evidence type="ECO:0000313" key="3">
    <source>
        <dbReference type="EMBL" id="CAD9678239.1"/>
    </source>
</evidence>
<proteinExistence type="predicted"/>
<gene>
    <name evidence="3" type="ORF">RMAR1173_LOCUS7094</name>
</gene>
<feature type="signal peptide" evidence="2">
    <location>
        <begin position="1"/>
        <end position="24"/>
    </location>
</feature>
<name>A0A7S2RQW6_9STRA</name>
<protein>
    <recommendedName>
        <fullName evidence="4">Secreted protein</fullName>
    </recommendedName>
</protein>
<feature type="region of interest" description="Disordered" evidence="1">
    <location>
        <begin position="78"/>
        <end position="104"/>
    </location>
</feature>
<organism evidence="3">
    <name type="scientific">Rhizochromulina marina</name>
    <dbReference type="NCBI Taxonomy" id="1034831"/>
    <lineage>
        <taxon>Eukaryota</taxon>
        <taxon>Sar</taxon>
        <taxon>Stramenopiles</taxon>
        <taxon>Ochrophyta</taxon>
        <taxon>Dictyochophyceae</taxon>
        <taxon>Rhizochromulinales</taxon>
        <taxon>Rhizochromulina</taxon>
    </lineage>
</organism>
<feature type="chain" id="PRO_5031027986" description="Secreted protein" evidence="2">
    <location>
        <begin position="25"/>
        <end position="104"/>
    </location>
</feature>